<evidence type="ECO:0000313" key="2">
    <source>
        <dbReference type="Proteomes" id="UP000504603"/>
    </source>
</evidence>
<dbReference type="KEGG" id="mcha:111019742"/>
<gene>
    <name evidence="3" type="primary">LOC111019742</name>
</gene>
<dbReference type="Pfam" id="PF12937">
    <property type="entry name" value="F-box-like"/>
    <property type="match status" value="1"/>
</dbReference>
<accession>A0A6J1DCE7</accession>
<evidence type="ECO:0000259" key="1">
    <source>
        <dbReference type="PROSITE" id="PS50181"/>
    </source>
</evidence>
<dbReference type="InterPro" id="IPR032675">
    <property type="entry name" value="LRR_dom_sf"/>
</dbReference>
<proteinExistence type="predicted"/>
<dbReference type="Gene3D" id="3.80.10.10">
    <property type="entry name" value="Ribonuclease Inhibitor"/>
    <property type="match status" value="1"/>
</dbReference>
<dbReference type="InterPro" id="IPR001810">
    <property type="entry name" value="F-box_dom"/>
</dbReference>
<dbReference type="SUPFAM" id="SSF52047">
    <property type="entry name" value="RNI-like"/>
    <property type="match status" value="1"/>
</dbReference>
<protein>
    <submittedName>
        <fullName evidence="3">F-box protein SKIP14</fullName>
    </submittedName>
</protein>
<dbReference type="AlphaFoldDB" id="A0A6J1DCE7"/>
<sequence>MALNFSHRPIFPAHLSEDNLVSPMRISSGFLVDGVPERNSDVYGMPWHINQEVEDCLDFREDTCEGGGSPDCVSSDILDLLPPDPFGMDISTTVTAITGWLDDLKVDYGGGYERDEGGPVDGNYQFFAGLNFIWNNAIRFQAYPFENKGIFYNSYELDGFDVWSDGRTAGDVSCHTDPEPPYVVDTIQTLGMEPETSRVQPEDLKEGNCVSSDVGEPPHAALSFVLGYLGTRDLIAVERVCKSLRLTAEGDPFFWRNIHINGRKLAQFTDDVLLQLTSKAQGGLECLSLVQCTGITDDGLMEVLLNNPKVTKLCVPGCTKLSIEGIINTLTAFKSIGTRGVKHLSIAGIYGVTNEHFTKLKKLLLGTDNLTKLNTQEPRFYRGGDYFPSCFDGRTIDLEECPKCRNMRLVYDCPVVGCKGKEGVTDTDTGTNTNTQRCRACTLCIARCDQCGRCLEGYVHQEIFSLELRCADCGKQRTICE</sequence>
<name>A0A6J1DCE7_MOMCH</name>
<evidence type="ECO:0000313" key="3">
    <source>
        <dbReference type="RefSeq" id="XP_022151875.1"/>
    </source>
</evidence>
<dbReference type="PANTHER" id="PTHR13382:SF22">
    <property type="entry name" value="F-BOX PROTEIN SKIP14"/>
    <property type="match status" value="1"/>
</dbReference>
<dbReference type="InterPro" id="IPR036047">
    <property type="entry name" value="F-box-like_dom_sf"/>
</dbReference>
<dbReference type="InterPro" id="IPR050648">
    <property type="entry name" value="F-box_LRR-repeat"/>
</dbReference>
<dbReference type="GeneID" id="111019742"/>
<feature type="domain" description="F-box" evidence="1">
    <location>
        <begin position="211"/>
        <end position="258"/>
    </location>
</feature>
<dbReference type="Proteomes" id="UP000504603">
    <property type="component" value="Unplaced"/>
</dbReference>
<dbReference type="PANTHER" id="PTHR13382">
    <property type="entry name" value="MITOCHONDRIAL ATP SYNTHASE COUPLING FACTOR B"/>
    <property type="match status" value="1"/>
</dbReference>
<dbReference type="SUPFAM" id="SSF81383">
    <property type="entry name" value="F-box domain"/>
    <property type="match status" value="1"/>
</dbReference>
<organism evidence="2 3">
    <name type="scientific">Momordica charantia</name>
    <name type="common">Bitter gourd</name>
    <name type="synonym">Balsam pear</name>
    <dbReference type="NCBI Taxonomy" id="3673"/>
    <lineage>
        <taxon>Eukaryota</taxon>
        <taxon>Viridiplantae</taxon>
        <taxon>Streptophyta</taxon>
        <taxon>Embryophyta</taxon>
        <taxon>Tracheophyta</taxon>
        <taxon>Spermatophyta</taxon>
        <taxon>Magnoliopsida</taxon>
        <taxon>eudicotyledons</taxon>
        <taxon>Gunneridae</taxon>
        <taxon>Pentapetalae</taxon>
        <taxon>rosids</taxon>
        <taxon>fabids</taxon>
        <taxon>Cucurbitales</taxon>
        <taxon>Cucurbitaceae</taxon>
        <taxon>Momordiceae</taxon>
        <taxon>Momordica</taxon>
    </lineage>
</organism>
<dbReference type="PROSITE" id="PS50181">
    <property type="entry name" value="FBOX"/>
    <property type="match status" value="1"/>
</dbReference>
<dbReference type="OrthoDB" id="10044893at2759"/>
<dbReference type="RefSeq" id="XP_022151875.1">
    <property type="nucleotide sequence ID" value="XM_022296183.1"/>
</dbReference>
<dbReference type="GO" id="GO:0005737">
    <property type="term" value="C:cytoplasm"/>
    <property type="evidence" value="ECO:0007669"/>
    <property type="project" value="TreeGrafter"/>
</dbReference>
<reference evidence="3" key="1">
    <citation type="submission" date="2025-08" db="UniProtKB">
        <authorList>
            <consortium name="RefSeq"/>
        </authorList>
    </citation>
    <scope>IDENTIFICATION</scope>
</reference>
<keyword evidence="2" id="KW-1185">Reference proteome</keyword>